<gene>
    <name evidence="1" type="ORF">C4D60_Mb00t00840</name>
</gene>
<dbReference type="Proteomes" id="UP000317650">
    <property type="component" value="Unassembled WGS sequence"/>
</dbReference>
<evidence type="ECO:0000313" key="1">
    <source>
        <dbReference type="EMBL" id="THU43588.1"/>
    </source>
</evidence>
<protein>
    <submittedName>
        <fullName evidence="1">Uncharacterized protein</fullName>
    </submittedName>
</protein>
<evidence type="ECO:0000313" key="2">
    <source>
        <dbReference type="Proteomes" id="UP000317650"/>
    </source>
</evidence>
<keyword evidence="2" id="KW-1185">Reference proteome</keyword>
<accession>A0A4S8I6P8</accession>
<comment type="caution">
    <text evidence="1">The sequence shown here is derived from an EMBL/GenBank/DDBJ whole genome shotgun (WGS) entry which is preliminary data.</text>
</comment>
<dbReference type="AlphaFoldDB" id="A0A4S8I6P8"/>
<name>A0A4S8I6P8_MUSBA</name>
<sequence length="105" mass="11517">MLLRRSSIKAGRALDCSSLLSFLVTLNLGLASSRLWLKADKKIVVYETTDSAELIETWSMAIVGYVIDLKTSYFSLGRWYCSGDQTPIASTSPKGDGIVVAIRLL</sequence>
<dbReference type="EMBL" id="PYDT01000052">
    <property type="protein sequence ID" value="THU43588.1"/>
    <property type="molecule type" value="Genomic_DNA"/>
</dbReference>
<reference evidence="1 2" key="1">
    <citation type="journal article" date="2019" name="Nat. Plants">
        <title>Genome sequencing of Musa balbisiana reveals subgenome evolution and function divergence in polyploid bananas.</title>
        <authorList>
            <person name="Yao X."/>
        </authorList>
    </citation>
    <scope>NUCLEOTIDE SEQUENCE [LARGE SCALE GENOMIC DNA]</scope>
    <source>
        <strain evidence="2">cv. DH-PKW</strain>
        <tissue evidence="1">Leaves</tissue>
    </source>
</reference>
<proteinExistence type="predicted"/>
<organism evidence="1 2">
    <name type="scientific">Musa balbisiana</name>
    <name type="common">Banana</name>
    <dbReference type="NCBI Taxonomy" id="52838"/>
    <lineage>
        <taxon>Eukaryota</taxon>
        <taxon>Viridiplantae</taxon>
        <taxon>Streptophyta</taxon>
        <taxon>Embryophyta</taxon>
        <taxon>Tracheophyta</taxon>
        <taxon>Spermatophyta</taxon>
        <taxon>Magnoliopsida</taxon>
        <taxon>Liliopsida</taxon>
        <taxon>Zingiberales</taxon>
        <taxon>Musaceae</taxon>
        <taxon>Musa</taxon>
    </lineage>
</organism>